<protein>
    <submittedName>
        <fullName evidence="1">T9SS type A sorting domain-containing protein</fullName>
    </submittedName>
</protein>
<comment type="caution">
    <text evidence="1">The sequence shown here is derived from an EMBL/GenBank/DDBJ whole genome shotgun (WGS) entry which is preliminary data.</text>
</comment>
<feature type="non-terminal residue" evidence="1">
    <location>
        <position position="168"/>
    </location>
</feature>
<organism evidence="1 2">
    <name type="scientific">Profundicola chukchiensis</name>
    <dbReference type="NCBI Taxonomy" id="2961959"/>
    <lineage>
        <taxon>Bacteria</taxon>
        <taxon>Pseudomonadati</taxon>
        <taxon>Bacteroidota</taxon>
        <taxon>Flavobacteriia</taxon>
        <taxon>Flavobacteriales</taxon>
        <taxon>Weeksellaceae</taxon>
        <taxon>Profundicola</taxon>
    </lineage>
</organism>
<gene>
    <name evidence="1" type="ORF">NMK71_11655</name>
</gene>
<evidence type="ECO:0000313" key="2">
    <source>
        <dbReference type="Proteomes" id="UP001152599"/>
    </source>
</evidence>
<reference evidence="1" key="1">
    <citation type="submission" date="2022-07" db="EMBL/GenBank/DDBJ databases">
        <title>Description and genome-wide analysis of Profundicola chukchiensis gen. nov., sp. nov., marine bacteria isolated from bottom sediments of the Chukchi Sea.</title>
        <authorList>
            <person name="Romanenko L."/>
            <person name="Otstavnykh N."/>
            <person name="Kurilenko V."/>
            <person name="Eremeev V."/>
            <person name="Velansky P."/>
            <person name="Mikhailov V."/>
            <person name="Isaeva M."/>
        </authorList>
    </citation>
    <scope>NUCLEOTIDE SEQUENCE</scope>
    <source>
        <strain evidence="1">KMM 9713</strain>
    </source>
</reference>
<sequence>NDVVTEDCECVGTPIIVDPDECVAPTEVTIERLSPTSVAISTNVEVWSMYVDIFNNPPSFNSRTKSHWTKLRNTYINNNVFPERTYYLWFRTNCPNGELSEYTELYTVEPWTVARSSSNPNAIINQGHEQLVIVDVFPNPTSDELNISGVNAQHVRIFDSNGSAIFSG</sequence>
<evidence type="ECO:0000313" key="1">
    <source>
        <dbReference type="EMBL" id="MDG4947063.1"/>
    </source>
</evidence>
<feature type="non-terminal residue" evidence="1">
    <location>
        <position position="1"/>
    </location>
</feature>
<dbReference type="RefSeq" id="WP_304421318.1">
    <property type="nucleotide sequence ID" value="NZ_JANCMU010000018.1"/>
</dbReference>
<accession>A0A9X4MY73</accession>
<name>A0A9X4MY73_9FLAO</name>
<dbReference type="EMBL" id="JANCMU010000018">
    <property type="protein sequence ID" value="MDG4947063.1"/>
    <property type="molecule type" value="Genomic_DNA"/>
</dbReference>
<dbReference type="AlphaFoldDB" id="A0A9X4MY73"/>
<proteinExistence type="predicted"/>
<dbReference type="Proteomes" id="UP001152599">
    <property type="component" value="Unassembled WGS sequence"/>
</dbReference>
<keyword evidence="2" id="KW-1185">Reference proteome</keyword>